<organism evidence="1 2">
    <name type="scientific">Immersiella caudata</name>
    <dbReference type="NCBI Taxonomy" id="314043"/>
    <lineage>
        <taxon>Eukaryota</taxon>
        <taxon>Fungi</taxon>
        <taxon>Dikarya</taxon>
        <taxon>Ascomycota</taxon>
        <taxon>Pezizomycotina</taxon>
        <taxon>Sordariomycetes</taxon>
        <taxon>Sordariomycetidae</taxon>
        <taxon>Sordariales</taxon>
        <taxon>Lasiosphaeriaceae</taxon>
        <taxon>Immersiella</taxon>
    </lineage>
</organism>
<proteinExistence type="predicted"/>
<protein>
    <submittedName>
        <fullName evidence="1">Uncharacterized protein</fullName>
    </submittedName>
</protein>
<dbReference type="Proteomes" id="UP001175000">
    <property type="component" value="Unassembled WGS sequence"/>
</dbReference>
<sequence length="208" mass="22197">MAGLASSIFAPNYAEQEEIGFVAQTTRLNSNDEDQTFWTYYDSLELSSLPIGSNPTIDGPVFPDYTTSRPPHPCTSPPLSIFTPCGHPSDSRTPSGSMDPALAGCTWPLDATPTRNISNTLAPNLLSVLQLQAYKDFYSSIEAINTGAPFLAAPTSNNSTMNFPTPEMPTVTTSFDLAASVHTTTNLGTAGPNIDNLLLSIGDNHSKH</sequence>
<reference evidence="1" key="1">
    <citation type="submission" date="2023-06" db="EMBL/GenBank/DDBJ databases">
        <title>Genome-scale phylogeny and comparative genomics of the fungal order Sordariales.</title>
        <authorList>
            <consortium name="Lawrence Berkeley National Laboratory"/>
            <person name="Hensen N."/>
            <person name="Bonometti L."/>
            <person name="Westerberg I."/>
            <person name="Brannstrom I.O."/>
            <person name="Guillou S."/>
            <person name="Cros-Aarteil S."/>
            <person name="Calhoun S."/>
            <person name="Haridas S."/>
            <person name="Kuo A."/>
            <person name="Mondo S."/>
            <person name="Pangilinan J."/>
            <person name="Riley R."/>
            <person name="Labutti K."/>
            <person name="Andreopoulos B."/>
            <person name="Lipzen A."/>
            <person name="Chen C."/>
            <person name="Yanf M."/>
            <person name="Daum C."/>
            <person name="Ng V."/>
            <person name="Clum A."/>
            <person name="Steindorff A."/>
            <person name="Ohm R."/>
            <person name="Martin F."/>
            <person name="Silar P."/>
            <person name="Natvig D."/>
            <person name="Lalanne C."/>
            <person name="Gautier V."/>
            <person name="Ament-Velasquez S.L."/>
            <person name="Kruys A."/>
            <person name="Hutchinson M.I."/>
            <person name="Powell A.J."/>
            <person name="Barry K."/>
            <person name="Miller A.N."/>
            <person name="Grigoriev I.V."/>
            <person name="Debuchy R."/>
            <person name="Gladieux P."/>
            <person name="Thoren M.H."/>
            <person name="Johannesson H."/>
        </authorList>
    </citation>
    <scope>NUCLEOTIDE SEQUENCE</scope>
    <source>
        <strain evidence="1">CBS 606.72</strain>
    </source>
</reference>
<keyword evidence="2" id="KW-1185">Reference proteome</keyword>
<accession>A0AA39WLQ9</accession>
<evidence type="ECO:0000313" key="2">
    <source>
        <dbReference type="Proteomes" id="UP001175000"/>
    </source>
</evidence>
<dbReference type="EMBL" id="JAULSU010000005">
    <property type="protein sequence ID" value="KAK0617625.1"/>
    <property type="molecule type" value="Genomic_DNA"/>
</dbReference>
<evidence type="ECO:0000313" key="1">
    <source>
        <dbReference type="EMBL" id="KAK0617625.1"/>
    </source>
</evidence>
<name>A0AA39WLQ9_9PEZI</name>
<comment type="caution">
    <text evidence="1">The sequence shown here is derived from an EMBL/GenBank/DDBJ whole genome shotgun (WGS) entry which is preliminary data.</text>
</comment>
<dbReference type="AlphaFoldDB" id="A0AA39WLQ9"/>
<gene>
    <name evidence="1" type="ORF">B0T14DRAFT_273743</name>
</gene>